<keyword evidence="3" id="KW-1185">Reference proteome</keyword>
<feature type="domain" description="Tf2-1-like SH3-like" evidence="1">
    <location>
        <begin position="8"/>
        <end position="68"/>
    </location>
</feature>
<dbReference type="Pfam" id="PF24626">
    <property type="entry name" value="SH3_Tf2-1"/>
    <property type="match status" value="1"/>
</dbReference>
<gene>
    <name evidence="2" type="ORF">HHI36_017137</name>
</gene>
<sequence>RPVEYQIGDSVWHRNHALSAKAKFFAAKLSPKYAGQFKIKSKHGNWTYELIDDWNKSVGVWHVNDLKRGFDDESDV</sequence>
<accession>A0ABD2NLL1</accession>
<dbReference type="InterPro" id="IPR056924">
    <property type="entry name" value="SH3_Tf2-1"/>
</dbReference>
<dbReference type="EMBL" id="JABFTP020000124">
    <property type="protein sequence ID" value="KAL3279631.1"/>
    <property type="molecule type" value="Genomic_DNA"/>
</dbReference>
<proteinExistence type="predicted"/>
<organism evidence="2 3">
    <name type="scientific">Cryptolaemus montrouzieri</name>
    <dbReference type="NCBI Taxonomy" id="559131"/>
    <lineage>
        <taxon>Eukaryota</taxon>
        <taxon>Metazoa</taxon>
        <taxon>Ecdysozoa</taxon>
        <taxon>Arthropoda</taxon>
        <taxon>Hexapoda</taxon>
        <taxon>Insecta</taxon>
        <taxon>Pterygota</taxon>
        <taxon>Neoptera</taxon>
        <taxon>Endopterygota</taxon>
        <taxon>Coleoptera</taxon>
        <taxon>Polyphaga</taxon>
        <taxon>Cucujiformia</taxon>
        <taxon>Coccinelloidea</taxon>
        <taxon>Coccinellidae</taxon>
        <taxon>Scymninae</taxon>
        <taxon>Scymnini</taxon>
        <taxon>Cryptolaemus</taxon>
    </lineage>
</organism>
<protein>
    <recommendedName>
        <fullName evidence="1">Tf2-1-like SH3-like domain-containing protein</fullName>
    </recommendedName>
</protein>
<dbReference type="AlphaFoldDB" id="A0ABD2NLL1"/>
<feature type="non-terminal residue" evidence="2">
    <location>
        <position position="1"/>
    </location>
</feature>
<comment type="caution">
    <text evidence="2">The sequence shown here is derived from an EMBL/GenBank/DDBJ whole genome shotgun (WGS) entry which is preliminary data.</text>
</comment>
<name>A0ABD2NLL1_9CUCU</name>
<evidence type="ECO:0000313" key="2">
    <source>
        <dbReference type="EMBL" id="KAL3279631.1"/>
    </source>
</evidence>
<reference evidence="2 3" key="1">
    <citation type="journal article" date="2021" name="BMC Biol.">
        <title>Horizontally acquired antibacterial genes associated with adaptive radiation of ladybird beetles.</title>
        <authorList>
            <person name="Li H.S."/>
            <person name="Tang X.F."/>
            <person name="Huang Y.H."/>
            <person name="Xu Z.Y."/>
            <person name="Chen M.L."/>
            <person name="Du X.Y."/>
            <person name="Qiu B.Y."/>
            <person name="Chen P.T."/>
            <person name="Zhang W."/>
            <person name="Slipinski A."/>
            <person name="Escalona H.E."/>
            <person name="Waterhouse R.M."/>
            <person name="Zwick A."/>
            <person name="Pang H."/>
        </authorList>
    </citation>
    <scope>NUCLEOTIDE SEQUENCE [LARGE SCALE GENOMIC DNA]</scope>
    <source>
        <strain evidence="2">SYSU2018</strain>
    </source>
</reference>
<evidence type="ECO:0000313" key="3">
    <source>
        <dbReference type="Proteomes" id="UP001516400"/>
    </source>
</evidence>
<evidence type="ECO:0000259" key="1">
    <source>
        <dbReference type="Pfam" id="PF24626"/>
    </source>
</evidence>
<dbReference type="Proteomes" id="UP001516400">
    <property type="component" value="Unassembled WGS sequence"/>
</dbReference>